<feature type="region of interest" description="Disordered" evidence="1">
    <location>
        <begin position="87"/>
        <end position="113"/>
    </location>
</feature>
<feature type="compositionally biased region" description="Polar residues" evidence="1">
    <location>
        <begin position="87"/>
        <end position="97"/>
    </location>
</feature>
<evidence type="ECO:0000313" key="3">
    <source>
        <dbReference type="Proteomes" id="UP000838412"/>
    </source>
</evidence>
<evidence type="ECO:0000256" key="1">
    <source>
        <dbReference type="SAM" id="MobiDB-lite"/>
    </source>
</evidence>
<dbReference type="AlphaFoldDB" id="A0A8J9YQF7"/>
<accession>A0A8J9YQF7</accession>
<gene>
    <name evidence="2" type="primary">Hypp758</name>
    <name evidence="2" type="ORF">BLAG_LOCUS2230</name>
</gene>
<sequence length="251" mass="29320">MPSPYWKRRTRPPCDVRGQAGKLRGRQWHRDSDPLLYSCNAIPPAYPSNAKRRLAAGTSLKSIAQFIITVSVDKQARRYENIPSSVFSENKSTSNMAEESEKRVPRSNKKPFKRPEIKPYKIKNLAAFDAKLPVCHGESLMLPREDRLAIAVPRSTITPDMSPEDWVRAYIRMRNATMNYDRLFVEIVNYLEKGPEDFDKMDVVALLEALVEHAESAEIYDMVMWRRKLWQMKVSSGWEECYQIWYDYNDY</sequence>
<organism evidence="2 3">
    <name type="scientific">Branchiostoma lanceolatum</name>
    <name type="common">Common lancelet</name>
    <name type="synonym">Amphioxus lanceolatum</name>
    <dbReference type="NCBI Taxonomy" id="7740"/>
    <lineage>
        <taxon>Eukaryota</taxon>
        <taxon>Metazoa</taxon>
        <taxon>Chordata</taxon>
        <taxon>Cephalochordata</taxon>
        <taxon>Leptocardii</taxon>
        <taxon>Amphioxiformes</taxon>
        <taxon>Branchiostomatidae</taxon>
        <taxon>Branchiostoma</taxon>
    </lineage>
</organism>
<keyword evidence="3" id="KW-1185">Reference proteome</keyword>
<reference evidence="2" key="1">
    <citation type="submission" date="2022-01" db="EMBL/GenBank/DDBJ databases">
        <authorList>
            <person name="Braso-Vives M."/>
        </authorList>
    </citation>
    <scope>NUCLEOTIDE SEQUENCE</scope>
</reference>
<dbReference type="Proteomes" id="UP000838412">
    <property type="component" value="Chromosome 1"/>
</dbReference>
<feature type="region of interest" description="Disordered" evidence="1">
    <location>
        <begin position="1"/>
        <end position="27"/>
    </location>
</feature>
<name>A0A8J9YQF7_BRALA</name>
<proteinExistence type="predicted"/>
<protein>
    <submittedName>
        <fullName evidence="2">Hypp758 protein</fullName>
    </submittedName>
</protein>
<feature type="compositionally biased region" description="Basic residues" evidence="1">
    <location>
        <begin position="1"/>
        <end position="11"/>
    </location>
</feature>
<evidence type="ECO:0000313" key="2">
    <source>
        <dbReference type="EMBL" id="CAH1233476.1"/>
    </source>
</evidence>
<dbReference type="EMBL" id="OV696686">
    <property type="protein sequence ID" value="CAH1233476.1"/>
    <property type="molecule type" value="Genomic_DNA"/>
</dbReference>
<dbReference type="OrthoDB" id="10014623at2759"/>